<feature type="transmembrane region" description="Helical" evidence="1">
    <location>
        <begin position="77"/>
        <end position="99"/>
    </location>
</feature>
<dbReference type="OrthoDB" id="9950927at2759"/>
<evidence type="ECO:0000313" key="2">
    <source>
        <dbReference type="EMBL" id="GBL60053.1"/>
    </source>
</evidence>
<comment type="caution">
    <text evidence="2">The sequence shown here is derived from an EMBL/GenBank/DDBJ whole genome shotgun (WGS) entry which is preliminary data.</text>
</comment>
<evidence type="ECO:0000313" key="3">
    <source>
        <dbReference type="Proteomes" id="UP000499080"/>
    </source>
</evidence>
<evidence type="ECO:0000256" key="1">
    <source>
        <dbReference type="SAM" id="Phobius"/>
    </source>
</evidence>
<dbReference type="AlphaFoldDB" id="A0A4Y1ZNR2"/>
<proteinExistence type="predicted"/>
<name>A0A4Y1ZNR2_ARAVE</name>
<keyword evidence="1" id="KW-0472">Membrane</keyword>
<feature type="transmembrane region" description="Helical" evidence="1">
    <location>
        <begin position="18"/>
        <end position="43"/>
    </location>
</feature>
<gene>
    <name evidence="2" type="ORF">AVEN_46621_1</name>
</gene>
<sequence>MFSADVSNSFRLQDDRSVIHWVVILGRPPQTFLSVVPVVWWAFRARETRFLSFPVLVGLHLSLFLSIPALVGLHLSLFLSIPALVGLHLSPFLSIPALVGLHLSLFKIADHSTTHTVESIGFFLPYCSYELR</sequence>
<feature type="transmembrane region" description="Helical" evidence="1">
    <location>
        <begin position="50"/>
        <end position="71"/>
    </location>
</feature>
<reference evidence="2 3" key="1">
    <citation type="journal article" date="2019" name="Sci. Rep.">
        <title>Orb-weaving spider Araneus ventricosus genome elucidates the spidroin gene catalogue.</title>
        <authorList>
            <person name="Kono N."/>
            <person name="Nakamura H."/>
            <person name="Ohtoshi R."/>
            <person name="Moran D.A.P."/>
            <person name="Shinohara A."/>
            <person name="Yoshida Y."/>
            <person name="Fujiwara M."/>
            <person name="Mori M."/>
            <person name="Tomita M."/>
            <person name="Arakawa K."/>
        </authorList>
    </citation>
    <scope>NUCLEOTIDE SEQUENCE [LARGE SCALE GENOMIC DNA]</scope>
</reference>
<keyword evidence="1" id="KW-1133">Transmembrane helix</keyword>
<keyword evidence="1" id="KW-0812">Transmembrane</keyword>
<protein>
    <submittedName>
        <fullName evidence="2">Uncharacterized protein</fullName>
    </submittedName>
</protein>
<organism evidence="2 3">
    <name type="scientific">Araneus ventricosus</name>
    <name type="common">Orbweaver spider</name>
    <name type="synonym">Epeira ventricosa</name>
    <dbReference type="NCBI Taxonomy" id="182803"/>
    <lineage>
        <taxon>Eukaryota</taxon>
        <taxon>Metazoa</taxon>
        <taxon>Ecdysozoa</taxon>
        <taxon>Arthropoda</taxon>
        <taxon>Chelicerata</taxon>
        <taxon>Arachnida</taxon>
        <taxon>Araneae</taxon>
        <taxon>Araneomorphae</taxon>
        <taxon>Entelegynae</taxon>
        <taxon>Araneoidea</taxon>
        <taxon>Araneidae</taxon>
        <taxon>Araneus</taxon>
    </lineage>
</organism>
<dbReference type="EMBL" id="BGPR01076230">
    <property type="protein sequence ID" value="GBL60053.1"/>
    <property type="molecule type" value="Genomic_DNA"/>
</dbReference>
<keyword evidence="3" id="KW-1185">Reference proteome</keyword>
<dbReference type="Proteomes" id="UP000499080">
    <property type="component" value="Unassembled WGS sequence"/>
</dbReference>
<accession>A0A4Y1ZNR2</accession>